<proteinExistence type="predicted"/>
<dbReference type="AlphaFoldDB" id="A0A1N7RVZ4"/>
<name>A0A1N7RVZ4_9BURK</name>
<gene>
    <name evidence="1" type="ORF">BN2476_210115</name>
</gene>
<evidence type="ECO:0000313" key="2">
    <source>
        <dbReference type="Proteomes" id="UP000195569"/>
    </source>
</evidence>
<organism evidence="1 2">
    <name type="scientific">Paraburkholderia piptadeniae</name>
    <dbReference type="NCBI Taxonomy" id="1701573"/>
    <lineage>
        <taxon>Bacteria</taxon>
        <taxon>Pseudomonadati</taxon>
        <taxon>Pseudomonadota</taxon>
        <taxon>Betaproteobacteria</taxon>
        <taxon>Burkholderiales</taxon>
        <taxon>Burkholderiaceae</taxon>
        <taxon>Paraburkholderia</taxon>
    </lineage>
</organism>
<dbReference type="EMBL" id="CYGY02000021">
    <property type="protein sequence ID" value="SIT39268.1"/>
    <property type="molecule type" value="Genomic_DNA"/>
</dbReference>
<accession>A0A1N7RVZ4</accession>
<dbReference type="Proteomes" id="UP000195569">
    <property type="component" value="Unassembled WGS sequence"/>
</dbReference>
<comment type="caution">
    <text evidence="1">The sequence shown here is derived from an EMBL/GenBank/DDBJ whole genome shotgun (WGS) entry which is preliminary data.</text>
</comment>
<evidence type="ECO:0000313" key="1">
    <source>
        <dbReference type="EMBL" id="SIT39268.1"/>
    </source>
</evidence>
<reference evidence="1" key="1">
    <citation type="submission" date="2016-12" db="EMBL/GenBank/DDBJ databases">
        <authorList>
            <person name="Moulin L."/>
        </authorList>
    </citation>
    <scope>NUCLEOTIDE SEQUENCE [LARGE SCALE GENOMIC DNA]</scope>
    <source>
        <strain evidence="1">STM 7183</strain>
    </source>
</reference>
<protein>
    <submittedName>
        <fullName evidence="1">Uncharacterized protein</fullName>
    </submittedName>
</protein>
<sequence>MELCPFCSFMAVIVTKQLHLVSYADRLSIKQSPLSRTMHLVFGAQKSAMQGVRNEVRNHHLRRAKSFPRMQSCS</sequence>
<keyword evidence="2" id="KW-1185">Reference proteome</keyword>